<dbReference type="PANTHER" id="PTHR37984">
    <property type="entry name" value="PROTEIN CBG26694"/>
    <property type="match status" value="1"/>
</dbReference>
<dbReference type="Proteomes" id="UP001152795">
    <property type="component" value="Unassembled WGS sequence"/>
</dbReference>
<sequence length="372" mass="41908">MWNGMIEDVVEYVNIIKQNNYLQRAQDESFTDSGPLPTTTAGYTYVLTFTDYYTKFVDFYPLKDKTAGGVAHGIKPLFAVCFNAFLFLSTRWGAPCRLLSDQGREFVAKVNTQICKQLGISRSVTSAYHPQTNGLDERTNQTLKVRLAKRINEHQHDWDDYLEEIPFSIRTQKQGSTKYSPFFLMFGRHVRTPMEMEDPSDGGDIKPEDPSAEEFEEIVAERADLMKNVGKKVEENVEKVQAKQKEEYAKTENKGVKVFNLSVGEVVLRKCMKNSGQKGGKIAEIDNHQRIQLAHIKSGEMLKVNVAYDQIRPHVTSDLHKPVVPEVSINPDPSSCTDITHNDVPSNQSAVPCPIKDSLDSLTSAVKSLKGR</sequence>
<dbReference type="GO" id="GO:0015074">
    <property type="term" value="P:DNA integration"/>
    <property type="evidence" value="ECO:0007669"/>
    <property type="project" value="InterPro"/>
</dbReference>
<gene>
    <name evidence="3" type="ORF">PACLA_8A078573</name>
</gene>
<protein>
    <submittedName>
        <fullName evidence="3">Gypsy retrotransposon integrase 1</fullName>
    </submittedName>
</protein>
<organism evidence="3 4">
    <name type="scientific">Paramuricea clavata</name>
    <name type="common">Red gorgonian</name>
    <name type="synonym">Violescent sea-whip</name>
    <dbReference type="NCBI Taxonomy" id="317549"/>
    <lineage>
        <taxon>Eukaryota</taxon>
        <taxon>Metazoa</taxon>
        <taxon>Cnidaria</taxon>
        <taxon>Anthozoa</taxon>
        <taxon>Octocorallia</taxon>
        <taxon>Malacalcyonacea</taxon>
        <taxon>Plexauridae</taxon>
        <taxon>Paramuricea</taxon>
    </lineage>
</organism>
<evidence type="ECO:0000259" key="2">
    <source>
        <dbReference type="PROSITE" id="PS50994"/>
    </source>
</evidence>
<dbReference type="OrthoDB" id="413122at2759"/>
<feature type="compositionally biased region" description="Polar residues" evidence="1">
    <location>
        <begin position="331"/>
        <end position="350"/>
    </location>
</feature>
<dbReference type="InterPro" id="IPR001584">
    <property type="entry name" value="Integrase_cat-core"/>
</dbReference>
<dbReference type="FunFam" id="3.30.420.10:FF:000032">
    <property type="entry name" value="Retrovirus-related Pol polyprotein from transposon 297-like Protein"/>
    <property type="match status" value="1"/>
</dbReference>
<dbReference type="PANTHER" id="PTHR37984:SF5">
    <property type="entry name" value="PROTEIN NYNRIN-LIKE"/>
    <property type="match status" value="1"/>
</dbReference>
<evidence type="ECO:0000256" key="1">
    <source>
        <dbReference type="SAM" id="MobiDB-lite"/>
    </source>
</evidence>
<keyword evidence="4" id="KW-1185">Reference proteome</keyword>
<comment type="caution">
    <text evidence="3">The sequence shown here is derived from an EMBL/GenBank/DDBJ whole genome shotgun (WGS) entry which is preliminary data.</text>
</comment>
<evidence type="ECO:0000313" key="4">
    <source>
        <dbReference type="Proteomes" id="UP001152795"/>
    </source>
</evidence>
<feature type="domain" description="Integrase catalytic" evidence="2">
    <location>
        <begin position="21"/>
        <end position="189"/>
    </location>
</feature>
<dbReference type="SUPFAM" id="SSF53098">
    <property type="entry name" value="Ribonuclease H-like"/>
    <property type="match status" value="1"/>
</dbReference>
<dbReference type="AlphaFoldDB" id="A0A7D9DQ29"/>
<dbReference type="PROSITE" id="PS50994">
    <property type="entry name" value="INTEGRASE"/>
    <property type="match status" value="1"/>
</dbReference>
<proteinExistence type="predicted"/>
<accession>A0A7D9DQ29</accession>
<name>A0A7D9DQ29_PARCT</name>
<dbReference type="InterPro" id="IPR036397">
    <property type="entry name" value="RNaseH_sf"/>
</dbReference>
<dbReference type="GO" id="GO:0003676">
    <property type="term" value="F:nucleic acid binding"/>
    <property type="evidence" value="ECO:0007669"/>
    <property type="project" value="InterPro"/>
</dbReference>
<reference evidence="3" key="1">
    <citation type="submission" date="2020-04" db="EMBL/GenBank/DDBJ databases">
        <authorList>
            <person name="Alioto T."/>
            <person name="Alioto T."/>
            <person name="Gomez Garrido J."/>
        </authorList>
    </citation>
    <scope>NUCLEOTIDE SEQUENCE</scope>
    <source>
        <strain evidence="3">A484AB</strain>
    </source>
</reference>
<feature type="region of interest" description="Disordered" evidence="1">
    <location>
        <begin position="328"/>
        <end position="353"/>
    </location>
</feature>
<dbReference type="InterPro" id="IPR050951">
    <property type="entry name" value="Retrovirus_Pol_polyprotein"/>
</dbReference>
<dbReference type="InterPro" id="IPR012337">
    <property type="entry name" value="RNaseH-like_sf"/>
</dbReference>
<dbReference type="EMBL" id="CACRXK020001580">
    <property type="protein sequence ID" value="CAB3989986.1"/>
    <property type="molecule type" value="Genomic_DNA"/>
</dbReference>
<dbReference type="Pfam" id="PF00665">
    <property type="entry name" value="rve"/>
    <property type="match status" value="1"/>
</dbReference>
<evidence type="ECO:0000313" key="3">
    <source>
        <dbReference type="EMBL" id="CAB3989986.1"/>
    </source>
</evidence>
<dbReference type="Gene3D" id="3.30.420.10">
    <property type="entry name" value="Ribonuclease H-like superfamily/Ribonuclease H"/>
    <property type="match status" value="1"/>
</dbReference>